<dbReference type="GO" id="GO:0005886">
    <property type="term" value="C:plasma membrane"/>
    <property type="evidence" value="ECO:0007669"/>
    <property type="project" value="UniProtKB-SubCell"/>
</dbReference>
<evidence type="ECO:0000256" key="3">
    <source>
        <dbReference type="ARBA" id="ARBA00012202"/>
    </source>
</evidence>
<dbReference type="GO" id="GO:0004016">
    <property type="term" value="F:adenylate cyclase activity"/>
    <property type="evidence" value="ECO:0007669"/>
    <property type="project" value="TreeGrafter"/>
</dbReference>
<dbReference type="InterPro" id="IPR001828">
    <property type="entry name" value="ANF_lig-bd_rcpt"/>
</dbReference>
<keyword evidence="13 15" id="KW-0456">Lyase</keyword>
<dbReference type="STRING" id="6526.A0A2C9KB08"/>
<protein>
    <recommendedName>
        <fullName evidence="3 16">Guanylate cyclase</fullName>
        <ecNumber evidence="3 16">4.6.1.2</ecNumber>
    </recommendedName>
</protein>
<dbReference type="InterPro" id="IPR001054">
    <property type="entry name" value="A/G_cyclase"/>
</dbReference>
<reference evidence="21" key="1">
    <citation type="submission" date="2020-05" db="UniProtKB">
        <authorList>
            <consortium name="EnsemblMetazoa"/>
        </authorList>
    </citation>
    <scope>IDENTIFICATION</scope>
    <source>
        <strain evidence="21">BB02</strain>
    </source>
</reference>
<dbReference type="PANTHER" id="PTHR11920:SF494">
    <property type="entry name" value="ATRIAL NATRIURETIC PEPTIDE RECEPTOR 2"/>
    <property type="match status" value="1"/>
</dbReference>
<dbReference type="GO" id="GO:0005524">
    <property type="term" value="F:ATP binding"/>
    <property type="evidence" value="ECO:0007669"/>
    <property type="project" value="InterPro"/>
</dbReference>
<dbReference type="Proteomes" id="UP000076420">
    <property type="component" value="Unassembled WGS sequence"/>
</dbReference>
<keyword evidence="17" id="KW-0175">Coiled coil</keyword>
<comment type="subcellular location">
    <subcellularLocation>
        <location evidence="2">Cell membrane</location>
        <topology evidence="2">Single-pass type I membrane protein</topology>
    </subcellularLocation>
</comment>
<dbReference type="SMART" id="SM00044">
    <property type="entry name" value="CYCc"/>
    <property type="match status" value="1"/>
</dbReference>
<keyword evidence="8 18" id="KW-1133">Transmembrane helix</keyword>
<dbReference type="GO" id="GO:0004383">
    <property type="term" value="F:guanylate cyclase activity"/>
    <property type="evidence" value="ECO:0007669"/>
    <property type="project" value="UniProtKB-EC"/>
</dbReference>
<dbReference type="FunFam" id="3.30.70.1230:FF:000004">
    <property type="entry name" value="Guanylate cyclase"/>
    <property type="match status" value="1"/>
</dbReference>
<dbReference type="CDD" id="cd07302">
    <property type="entry name" value="CHD"/>
    <property type="match status" value="1"/>
</dbReference>
<accession>A0A2C9KB08</accession>
<dbReference type="CDD" id="cd06352">
    <property type="entry name" value="PBP1_NPR_GC-like"/>
    <property type="match status" value="1"/>
</dbReference>
<dbReference type="PROSITE" id="PS50011">
    <property type="entry name" value="PROTEIN_KINASE_DOM"/>
    <property type="match status" value="1"/>
</dbReference>
<evidence type="ECO:0000256" key="5">
    <source>
        <dbReference type="ARBA" id="ARBA00022692"/>
    </source>
</evidence>
<dbReference type="Pfam" id="PF07714">
    <property type="entry name" value="PK_Tyr_Ser-Thr"/>
    <property type="match status" value="1"/>
</dbReference>
<dbReference type="PANTHER" id="PTHR11920">
    <property type="entry name" value="GUANYLYL CYCLASE"/>
    <property type="match status" value="1"/>
</dbReference>
<dbReference type="Pfam" id="PF00211">
    <property type="entry name" value="Guanylate_cyc"/>
    <property type="match status" value="1"/>
</dbReference>
<dbReference type="Gene3D" id="3.40.50.2300">
    <property type="match status" value="2"/>
</dbReference>
<evidence type="ECO:0000256" key="15">
    <source>
        <dbReference type="RuleBase" id="RU000405"/>
    </source>
</evidence>
<evidence type="ECO:0000256" key="2">
    <source>
        <dbReference type="ARBA" id="ARBA00004251"/>
    </source>
</evidence>
<keyword evidence="4" id="KW-1003">Cell membrane</keyword>
<dbReference type="Pfam" id="PF01094">
    <property type="entry name" value="ANF_receptor"/>
    <property type="match status" value="1"/>
</dbReference>
<evidence type="ECO:0000256" key="6">
    <source>
        <dbReference type="ARBA" id="ARBA00022729"/>
    </source>
</evidence>
<evidence type="ECO:0000256" key="18">
    <source>
        <dbReference type="SAM" id="Phobius"/>
    </source>
</evidence>
<dbReference type="Gene3D" id="1.10.510.10">
    <property type="entry name" value="Transferase(Phosphotransferase) domain 1"/>
    <property type="match status" value="1"/>
</dbReference>
<feature type="coiled-coil region" evidence="17">
    <location>
        <begin position="725"/>
        <end position="752"/>
    </location>
</feature>
<dbReference type="AlphaFoldDB" id="A0A2C9KB08"/>
<dbReference type="SUPFAM" id="SSF53822">
    <property type="entry name" value="Periplasmic binding protein-like I"/>
    <property type="match status" value="1"/>
</dbReference>
<evidence type="ECO:0000256" key="1">
    <source>
        <dbReference type="ARBA" id="ARBA00001436"/>
    </source>
</evidence>
<dbReference type="GO" id="GO:0001653">
    <property type="term" value="F:peptide receptor activity"/>
    <property type="evidence" value="ECO:0007669"/>
    <property type="project" value="TreeGrafter"/>
</dbReference>
<organism evidence="21 22">
    <name type="scientific">Biomphalaria glabrata</name>
    <name type="common">Bloodfluke planorb</name>
    <name type="synonym">Freshwater snail</name>
    <dbReference type="NCBI Taxonomy" id="6526"/>
    <lineage>
        <taxon>Eukaryota</taxon>
        <taxon>Metazoa</taxon>
        <taxon>Spiralia</taxon>
        <taxon>Lophotrochozoa</taxon>
        <taxon>Mollusca</taxon>
        <taxon>Gastropoda</taxon>
        <taxon>Heterobranchia</taxon>
        <taxon>Euthyneura</taxon>
        <taxon>Panpulmonata</taxon>
        <taxon>Hygrophila</taxon>
        <taxon>Lymnaeoidea</taxon>
        <taxon>Planorbidae</taxon>
        <taxon>Biomphalaria</taxon>
    </lineage>
</organism>
<keyword evidence="9" id="KW-0342">GTP-binding</keyword>
<dbReference type="InterPro" id="IPR029787">
    <property type="entry name" value="Nucleotide_cyclase"/>
</dbReference>
<dbReference type="EnsemblMetazoa" id="BGLB017072-RA">
    <property type="protein sequence ID" value="BGLB017072-PA"/>
    <property type="gene ID" value="BGLB017072"/>
</dbReference>
<evidence type="ECO:0000313" key="21">
    <source>
        <dbReference type="EnsemblMetazoa" id="BGLB017072-PA"/>
    </source>
</evidence>
<evidence type="ECO:0000256" key="14">
    <source>
        <dbReference type="ARBA" id="ARBA00023293"/>
    </source>
</evidence>
<dbReference type="InterPro" id="IPR001245">
    <property type="entry name" value="Ser-Thr/Tyr_kinase_cat_dom"/>
</dbReference>
<evidence type="ECO:0000256" key="17">
    <source>
        <dbReference type="SAM" id="Coils"/>
    </source>
</evidence>
<dbReference type="GO" id="GO:0004672">
    <property type="term" value="F:protein kinase activity"/>
    <property type="evidence" value="ECO:0007669"/>
    <property type="project" value="InterPro"/>
</dbReference>
<proteinExistence type="inferred from homology"/>
<dbReference type="PROSITE" id="PS00452">
    <property type="entry name" value="GUANYLATE_CYCLASE_1"/>
    <property type="match status" value="1"/>
</dbReference>
<dbReference type="PROSITE" id="PS50125">
    <property type="entry name" value="GUANYLATE_CYCLASE_2"/>
    <property type="match status" value="1"/>
</dbReference>
<dbReference type="InterPro" id="IPR028082">
    <property type="entry name" value="Peripla_BP_I"/>
</dbReference>
<keyword evidence="14 16" id="KW-0141">cGMP biosynthesis</keyword>
<evidence type="ECO:0000256" key="10">
    <source>
        <dbReference type="ARBA" id="ARBA00023136"/>
    </source>
</evidence>
<evidence type="ECO:0000259" key="19">
    <source>
        <dbReference type="PROSITE" id="PS50011"/>
    </source>
</evidence>
<dbReference type="InterPro" id="IPR001170">
    <property type="entry name" value="ANPR/GUC"/>
</dbReference>
<dbReference type="VEuPathDB" id="VectorBase:BGLAX_048793"/>
<keyword evidence="12" id="KW-0325">Glycoprotein</keyword>
<keyword evidence="10 18" id="KW-0472">Membrane</keyword>
<evidence type="ECO:0000256" key="4">
    <source>
        <dbReference type="ARBA" id="ARBA00022475"/>
    </source>
</evidence>
<dbReference type="GO" id="GO:0035556">
    <property type="term" value="P:intracellular signal transduction"/>
    <property type="evidence" value="ECO:0007669"/>
    <property type="project" value="InterPro"/>
</dbReference>
<evidence type="ECO:0000256" key="8">
    <source>
        <dbReference type="ARBA" id="ARBA00022989"/>
    </source>
</evidence>
<evidence type="ECO:0000256" key="13">
    <source>
        <dbReference type="ARBA" id="ARBA00023239"/>
    </source>
</evidence>
<comment type="similarity">
    <text evidence="15">Belongs to the adenylyl cyclase class-4/guanylyl cyclase family.</text>
</comment>
<feature type="domain" description="Guanylate cyclase" evidence="20">
    <location>
        <begin position="788"/>
        <end position="918"/>
    </location>
</feature>
<dbReference type="Gene3D" id="3.30.70.1230">
    <property type="entry name" value="Nucleotide cyclase"/>
    <property type="match status" value="1"/>
</dbReference>
<evidence type="ECO:0000256" key="9">
    <source>
        <dbReference type="ARBA" id="ARBA00023134"/>
    </source>
</evidence>
<feature type="transmembrane region" description="Helical" evidence="18">
    <location>
        <begin position="383"/>
        <end position="405"/>
    </location>
</feature>
<dbReference type="InterPro" id="IPR018297">
    <property type="entry name" value="A/G_cyclase_CS"/>
</dbReference>
<keyword evidence="7" id="KW-0547">Nucleotide-binding</keyword>
<comment type="catalytic activity">
    <reaction evidence="1 16">
        <text>GTP = 3',5'-cyclic GMP + diphosphate</text>
        <dbReference type="Rhea" id="RHEA:13665"/>
        <dbReference type="ChEBI" id="CHEBI:33019"/>
        <dbReference type="ChEBI" id="CHEBI:37565"/>
        <dbReference type="ChEBI" id="CHEBI:57746"/>
        <dbReference type="EC" id="4.6.1.2"/>
    </reaction>
</comment>
<evidence type="ECO:0000256" key="11">
    <source>
        <dbReference type="ARBA" id="ARBA00023170"/>
    </source>
</evidence>
<feature type="domain" description="Protein kinase" evidence="19">
    <location>
        <begin position="426"/>
        <end position="717"/>
    </location>
</feature>
<sequence length="1064" mass="120251">MFVKQLNQLEIQALLLSIKSTMFYLPAVWCYKSETVNNSAAAELHFIDQVQAIVGPGCSNALDHVARLAAYWNIPIVTGLGENGIFNNKTTYPTLTRFAYCQCRIRSVFANTFTLFKWTNIALIYDHSDGPSEILGTTLKDGLPTSKYYPEVIGFYSEDKSYDAGKLLQEAAKNSRIIIFALHGNLLREFMLKAYDLGYAQSGDFVFMNVELFPFPSGYWGNNHWARNDSLDPIAKKAYESLLRVSLYFPIIPEWWNFTQRCKEMSQRDWNFTYGTEEVNYFVGAFHDAVIRLGSAINATLANGSDLSDGRVVTRRMWNYISHDITGDVVIDYKGDRNSSFALKDLNPVTGEFEFYIRYRPMRLLSQFLVILIYYLQSICQPYMVVIIAAFAVIVLSLIVGFLVYRRIEAERELNSTAWRVNYCDIKFRQAITQSAKFSLYSLATKESDAHSQDATNQTFTLVGVYNGDMVAVKKLKIGKIDVTRQVLLELKTIRSMHHENLTSFLGACVDPGHLCLLYEYCKKGSLQDVLLNDSIKLDWTFKVSLLKDVAKGMTYIHHSELGCHGRLTSSNCVVDGKFNVKITDYGLPSFRAMDNNFADKEDGAHSELQKLMWVAPENIRQLKCMGGSKKGDVYSFGIIMDEVMTRSVPYDSHRAFLEVNEIIQKVCSNMTPPFRPELLDFDASEDYISLMEKCWAQDPEVRPTFENIVKIINTFSGGKDVALVDRLLTRLEEYTSNLEDLVQERTQQLAQEKKKSELLLDEILPREVSEKLKQGLPVDPETYDMVTIYFSDIVGFTSLSAASSPLEVVALLNSLYSNFDSTIENFDVYKVETIGDAYMVVSGLPIRNGDNHVLNIARLALALLDVVARFIVPHKPAHKLQLRIGLHSGPVVAGVVGLKMPRYCLFGDTVNTASRMESNGAAQKIHISGDSKQLLDKLGQFQTELRGEVELKGKGSQVTYWLLREIDSVKFPNDGDSLKTANNKLNVSRESILKEKNQLTLDDSQSNKWTNEKANQNILTHSNDKYSSSIFTINVNTVSKTESPKENSLKSNLMKQSKIFPAK</sequence>
<dbReference type="InterPro" id="IPR050401">
    <property type="entry name" value="Cyclic_nucleotide_synthase"/>
</dbReference>
<keyword evidence="6" id="KW-0732">Signal</keyword>
<dbReference type="SUPFAM" id="SSF55073">
    <property type="entry name" value="Nucleotide cyclase"/>
    <property type="match status" value="1"/>
</dbReference>
<dbReference type="SUPFAM" id="SSF56112">
    <property type="entry name" value="Protein kinase-like (PK-like)"/>
    <property type="match status" value="1"/>
</dbReference>
<dbReference type="GO" id="GO:0007168">
    <property type="term" value="P:receptor guanylyl cyclase signaling pathway"/>
    <property type="evidence" value="ECO:0007669"/>
    <property type="project" value="TreeGrafter"/>
</dbReference>
<evidence type="ECO:0000256" key="12">
    <source>
        <dbReference type="ARBA" id="ARBA00023180"/>
    </source>
</evidence>
<feature type="transmembrane region" description="Helical" evidence="18">
    <location>
        <begin position="361"/>
        <end position="377"/>
    </location>
</feature>
<evidence type="ECO:0000256" key="16">
    <source>
        <dbReference type="RuleBase" id="RU003431"/>
    </source>
</evidence>
<dbReference type="VEuPathDB" id="VectorBase:BGLB017072"/>
<dbReference type="GO" id="GO:0005525">
    <property type="term" value="F:GTP binding"/>
    <property type="evidence" value="ECO:0007669"/>
    <property type="project" value="UniProtKB-KW"/>
</dbReference>
<dbReference type="OrthoDB" id="1890790at2759"/>
<gene>
    <name evidence="21" type="primary">106060921</name>
</gene>
<dbReference type="KEGG" id="bgt:106060921"/>
<name>A0A2C9KB08_BIOGL</name>
<dbReference type="InterPro" id="IPR011009">
    <property type="entry name" value="Kinase-like_dom_sf"/>
</dbReference>
<keyword evidence="11" id="KW-0675">Receptor</keyword>
<keyword evidence="5 18" id="KW-0812">Transmembrane</keyword>
<dbReference type="InterPro" id="IPR000719">
    <property type="entry name" value="Prot_kinase_dom"/>
</dbReference>
<evidence type="ECO:0000259" key="20">
    <source>
        <dbReference type="PROSITE" id="PS50125"/>
    </source>
</evidence>
<evidence type="ECO:0000256" key="7">
    <source>
        <dbReference type="ARBA" id="ARBA00022741"/>
    </source>
</evidence>
<dbReference type="PRINTS" id="PR00255">
    <property type="entry name" value="NATPEPTIDER"/>
</dbReference>
<evidence type="ECO:0000313" key="22">
    <source>
        <dbReference type="Proteomes" id="UP000076420"/>
    </source>
</evidence>
<dbReference type="EC" id="4.6.1.2" evidence="3 16"/>